<dbReference type="AlphaFoldDB" id="A0A2T0WGK3"/>
<organism evidence="2 3">
    <name type="scientific">Donghicola tyrosinivorans</name>
    <dbReference type="NCBI Taxonomy" id="1652492"/>
    <lineage>
        <taxon>Bacteria</taxon>
        <taxon>Pseudomonadati</taxon>
        <taxon>Pseudomonadota</taxon>
        <taxon>Alphaproteobacteria</taxon>
        <taxon>Rhodobacterales</taxon>
        <taxon>Roseobacteraceae</taxon>
        <taxon>Donghicola</taxon>
    </lineage>
</organism>
<evidence type="ECO:0000256" key="1">
    <source>
        <dbReference type="SAM" id="SignalP"/>
    </source>
</evidence>
<reference evidence="2 3" key="1">
    <citation type="submission" date="2018-03" db="EMBL/GenBank/DDBJ databases">
        <title>Genomic Encyclopedia of Archaeal and Bacterial Type Strains, Phase II (KMG-II): from individual species to whole genera.</title>
        <authorList>
            <person name="Goeker M."/>
        </authorList>
    </citation>
    <scope>NUCLEOTIDE SEQUENCE [LARGE SCALE GENOMIC DNA]</scope>
    <source>
        <strain evidence="2 3">DSM 100212</strain>
    </source>
</reference>
<evidence type="ECO:0000313" key="2">
    <source>
        <dbReference type="EMBL" id="PRY85840.1"/>
    </source>
</evidence>
<dbReference type="OrthoDB" id="7773807at2"/>
<keyword evidence="1" id="KW-0732">Signal</keyword>
<feature type="chain" id="PRO_5015475097" description="Lipoprotein" evidence="1">
    <location>
        <begin position="22"/>
        <end position="160"/>
    </location>
</feature>
<sequence length="160" mass="17202">MIRTLPAALCCLLVVSGCATVRDSSFNPLNWWGGKEARAADVTADGAPMQRVMLDDQTEGLRIAALASIDTDQIPGAIIIRAMGVADRQGYTNAALIPAFSEDSATLVYDFVVLPPDFATTVGPQRTREITAAVKISRQSLEGVKRIEVRSATNALQIRR</sequence>
<keyword evidence="3" id="KW-1185">Reference proteome</keyword>
<dbReference type="RefSeq" id="WP_106267241.1">
    <property type="nucleotide sequence ID" value="NZ_PVTQ01000014.1"/>
</dbReference>
<name>A0A2T0WGK3_9RHOB</name>
<gene>
    <name evidence="2" type="ORF">CLV74_11466</name>
</gene>
<dbReference type="EMBL" id="PVTQ01000014">
    <property type="protein sequence ID" value="PRY85840.1"/>
    <property type="molecule type" value="Genomic_DNA"/>
</dbReference>
<dbReference type="PROSITE" id="PS51257">
    <property type="entry name" value="PROKAR_LIPOPROTEIN"/>
    <property type="match status" value="1"/>
</dbReference>
<dbReference type="Proteomes" id="UP000238392">
    <property type="component" value="Unassembled WGS sequence"/>
</dbReference>
<evidence type="ECO:0008006" key="4">
    <source>
        <dbReference type="Google" id="ProtNLM"/>
    </source>
</evidence>
<evidence type="ECO:0000313" key="3">
    <source>
        <dbReference type="Proteomes" id="UP000238392"/>
    </source>
</evidence>
<feature type="signal peptide" evidence="1">
    <location>
        <begin position="1"/>
        <end position="21"/>
    </location>
</feature>
<accession>A0A2T0WGK3</accession>
<proteinExistence type="predicted"/>
<comment type="caution">
    <text evidence="2">The sequence shown here is derived from an EMBL/GenBank/DDBJ whole genome shotgun (WGS) entry which is preliminary data.</text>
</comment>
<protein>
    <recommendedName>
        <fullName evidence="4">Lipoprotein</fullName>
    </recommendedName>
</protein>